<gene>
    <name evidence="9" type="ORF">HMPREF3226_02028</name>
</gene>
<evidence type="ECO:0000259" key="8">
    <source>
        <dbReference type="Pfam" id="PF13734"/>
    </source>
</evidence>
<dbReference type="EMBL" id="LRQG01000181">
    <property type="protein sequence ID" value="KXA35550.1"/>
    <property type="molecule type" value="Genomic_DNA"/>
</dbReference>
<dbReference type="eggNOG" id="ENOG502ZR0D">
    <property type="taxonomic scope" value="Bacteria"/>
</dbReference>
<dbReference type="GO" id="GO:0008234">
    <property type="term" value="F:cysteine-type peptidase activity"/>
    <property type="evidence" value="ECO:0007669"/>
    <property type="project" value="UniProtKB-KW"/>
</dbReference>
<dbReference type="GO" id="GO:0006508">
    <property type="term" value="P:proteolysis"/>
    <property type="evidence" value="ECO:0007669"/>
    <property type="project" value="UniProtKB-KW"/>
</dbReference>
<dbReference type="InterPro" id="IPR038765">
    <property type="entry name" value="Papain-like_cys_pep_sf"/>
</dbReference>
<dbReference type="InterPro" id="IPR000200">
    <property type="entry name" value="Peptidase_C10"/>
</dbReference>
<dbReference type="RefSeq" id="WP_060941043.1">
    <property type="nucleotide sequence ID" value="NZ_KQ957298.1"/>
</dbReference>
<dbReference type="Proteomes" id="UP000070533">
    <property type="component" value="Unassembled WGS sequence"/>
</dbReference>
<evidence type="ECO:0000256" key="4">
    <source>
        <dbReference type="ARBA" id="ARBA00022801"/>
    </source>
</evidence>
<feature type="active site" description="Proton acceptor" evidence="6">
    <location>
        <position position="323"/>
    </location>
</feature>
<dbReference type="Pfam" id="PF13734">
    <property type="entry name" value="Inhibitor_I69"/>
    <property type="match status" value="1"/>
</dbReference>
<dbReference type="STRING" id="28128.HMPREF3226_02028"/>
<comment type="similarity">
    <text evidence="1">Belongs to the peptidase C10 family.</text>
</comment>
<feature type="domain" description="Spi protease inhibitor" evidence="8">
    <location>
        <begin position="20"/>
        <end position="119"/>
    </location>
</feature>
<dbReference type="PATRIC" id="fig|28128.5.peg.2091"/>
<accession>A0A133PZ24</accession>
<feature type="chain" id="PRO_5007458564" evidence="7">
    <location>
        <begin position="21"/>
        <end position="1036"/>
    </location>
</feature>
<keyword evidence="5" id="KW-0788">Thiol protease</keyword>
<feature type="active site" description="Nucleophile" evidence="6">
    <location>
        <position position="178"/>
    </location>
</feature>
<proteinExistence type="inferred from homology"/>
<evidence type="ECO:0000256" key="1">
    <source>
        <dbReference type="ARBA" id="ARBA00009693"/>
    </source>
</evidence>
<keyword evidence="10" id="KW-1185">Reference proteome</keyword>
<name>A0A133PZ24_9BACT</name>
<organism evidence="9 10">
    <name type="scientific">Prevotella corporis</name>
    <dbReference type="NCBI Taxonomy" id="28128"/>
    <lineage>
        <taxon>Bacteria</taxon>
        <taxon>Pseudomonadati</taxon>
        <taxon>Bacteroidota</taxon>
        <taxon>Bacteroidia</taxon>
        <taxon>Bacteroidales</taxon>
        <taxon>Prevotellaceae</taxon>
        <taxon>Prevotella</taxon>
    </lineage>
</organism>
<keyword evidence="2" id="KW-0645">Protease</keyword>
<comment type="caution">
    <text evidence="9">The sequence shown here is derived from an EMBL/GenBank/DDBJ whole genome shotgun (WGS) entry which is preliminary data.</text>
</comment>
<evidence type="ECO:0000313" key="10">
    <source>
        <dbReference type="Proteomes" id="UP000070533"/>
    </source>
</evidence>
<keyword evidence="3 7" id="KW-0732">Signal</keyword>
<keyword evidence="4" id="KW-0378">Hydrolase</keyword>
<evidence type="ECO:0000256" key="7">
    <source>
        <dbReference type="SAM" id="SignalP"/>
    </source>
</evidence>
<dbReference type="SUPFAM" id="SSF54001">
    <property type="entry name" value="Cysteine proteinases"/>
    <property type="match status" value="1"/>
</dbReference>
<evidence type="ECO:0000256" key="6">
    <source>
        <dbReference type="PIRSR" id="PIRSR600200-1"/>
    </source>
</evidence>
<evidence type="ECO:0000313" key="9">
    <source>
        <dbReference type="EMBL" id="KXA35550.1"/>
    </source>
</evidence>
<evidence type="ECO:0000256" key="5">
    <source>
        <dbReference type="ARBA" id="ARBA00022807"/>
    </source>
</evidence>
<dbReference type="Pfam" id="PF01640">
    <property type="entry name" value="Peptidase_C10"/>
    <property type="match status" value="1"/>
</dbReference>
<dbReference type="InterPro" id="IPR025896">
    <property type="entry name" value="Spi_Prtas-inh"/>
</dbReference>
<protein>
    <submittedName>
        <fullName evidence="9">Peptidase C10 family protein</fullName>
    </submittedName>
</protein>
<evidence type="ECO:0000256" key="3">
    <source>
        <dbReference type="ARBA" id="ARBA00022729"/>
    </source>
</evidence>
<dbReference type="PRINTS" id="PR00797">
    <property type="entry name" value="STREPTOPAIN"/>
</dbReference>
<evidence type="ECO:0000256" key="2">
    <source>
        <dbReference type="ARBA" id="ARBA00022670"/>
    </source>
</evidence>
<dbReference type="AlphaFoldDB" id="A0A133PZ24"/>
<reference evidence="10" key="1">
    <citation type="submission" date="2016-01" db="EMBL/GenBank/DDBJ databases">
        <authorList>
            <person name="Mitreva M."/>
            <person name="Pepin K.H."/>
            <person name="Mihindukulasuriya K.A."/>
            <person name="Fulton R."/>
            <person name="Fronick C."/>
            <person name="O'Laughlin M."/>
            <person name="Miner T."/>
            <person name="Herter B."/>
            <person name="Rosa B.A."/>
            <person name="Cordes M."/>
            <person name="Tomlinson C."/>
            <person name="Wollam A."/>
            <person name="Palsikar V.B."/>
            <person name="Mardis E.R."/>
            <person name="Wilson R.K."/>
        </authorList>
    </citation>
    <scope>NUCLEOTIDE SEQUENCE [LARGE SCALE GENOMIC DNA]</scope>
    <source>
        <strain evidence="10">MJR7716</strain>
    </source>
</reference>
<sequence>MANKNYLLLLLLFTAQIVFAAPVTKSDALRTAKRFLQAKGIKMKTPRMAYAAPRKQNNAKTETPSAYYVFNAGSEQGFVVVSGDDRTEKVLGYSDTGSFNLSSVPENMRSFLQSYADQINQLDKQNEDMSTTVPGQGDATRNPIRPLLKCNWNQDGAYNQHCPKSGKLPSSKRFVTGCVATAMAQTMYYHQWPEKTTATIPTYTTFTKNVTVPEIPANSTLSWKDMLPEYTGTSDPKTNVDAVADLMAWVGAAVKMDYNVSAAGGSGAITESIAPALYKYFDYSAYCIDRKNMTSVDFDNALYKEMKAHRPVVFCGASTGGGHCFVIDGYDGQGLYHVNWGWGGMSNGYFLISVLNPDNTSGIGASTTNDGYAIDQQAVIGIQPGAPANLPKDGLKMGITDVENRLISLEFSNGAGIDGTFDYAVGIIDDQGNISGEATSIERNKTLKFMYSYSHRLYLSKLERNKTYKLTPVSRVYGTTDWTFDPSMYVIVHVDANGRITNEFDPITRTDKLELGDLQFIGDKTTRTPQPVKFSIKNNGTHEFYGTLYLFVTEPASTTREEVALISPTVKEGQTIEVEMQFTPASTGKHTLYVTSDDEGKDVLKQGDVTITSTNSSSVILGSTFTINGEQAGTVYGNKISGKAHITSTAGDYNGNINVGIFDSSSQYPLNLTSVNAKIKNGESIDVDFAFGGLSDGQYTLVAFKGYQEMRDYKIVTLKRGIISYMADGTELTQPATSNIVVNEAAAAVDLSSAVYTSVKPNSNPNTLYYVSRYGNTKGLENKNVIVNGVAANIELTDGKAFYCPVSFKAEKIAYTRILKQALSNNKGWETLSLPFDATKITADGNDIDWYKSATDKGKQFWLMSFSEQKDNIVYFSHAPEMSKDLPYLIGVPAALVNKQVRFSAEDAEITADNPCMTSSPRYTYYSSATNLNSSRTFGINEQGSQFDYQSAFAPASFRAFFAANEMADATTNSLLIRIIGTTTDGIQTIDEAVVTQPANVFDLQGRKVARLNAGQTVNSLPKGIYMMNGKKVVVR</sequence>
<dbReference type="OrthoDB" id="2235251at2"/>
<dbReference type="InterPro" id="IPR044934">
    <property type="entry name" value="Streptopain_sf"/>
</dbReference>
<dbReference type="Gene3D" id="3.90.70.50">
    <property type="entry name" value="Peptidase C10, streptopain"/>
    <property type="match status" value="1"/>
</dbReference>
<feature type="signal peptide" evidence="7">
    <location>
        <begin position="1"/>
        <end position="20"/>
    </location>
</feature>